<evidence type="ECO:0000256" key="5">
    <source>
        <dbReference type="ARBA" id="ARBA00022944"/>
    </source>
</evidence>
<comment type="similarity">
    <text evidence="2">Belongs to the CDP-glycerol glycerophosphotransferase family.</text>
</comment>
<dbReference type="Proteomes" id="UP001062165">
    <property type="component" value="Chromosome"/>
</dbReference>
<keyword evidence="3" id="KW-1003">Cell membrane</keyword>
<keyword evidence="5" id="KW-0777">Teichoic acid biosynthesis</keyword>
<sequence length="390" mass="45896">MFKKLLKVYGWLLRFIQIMVCAFYKKRKNHIILGSSAGTNVNGNSKALFLYMLNENTPLKGYFITRNYAAYKTHKKDYPDHFLYAYSWRALIKAISAKAFILTHGPYDVTPFKCVNTEKALVNVWHGFPIKKLGIDSHFLTKKQKRKALGDFDGFVVMSEEEKHIMSKCYQTKLENMWVTGYPRNDFTYVKNEKIIDLIPYTRSKKVLLYAPTFRDSGKTELFPFKDFNIDELINFLSANNTVILLRIHKNELSKHHLEESEWLKVCDGDVIQEVNEIMSIVDLLITDYSSSYIDRLLIDTPTLFVPYDLEWFSEYRGFNFDFNTVTPGAKVFDFKSFLENIKRYLDDPTLDSESRQQIKARFHKYPDNQSSRRVYEQIETLVYSKFSHL</sequence>
<evidence type="ECO:0000256" key="6">
    <source>
        <dbReference type="ARBA" id="ARBA00023136"/>
    </source>
</evidence>
<keyword evidence="6" id="KW-0472">Membrane</keyword>
<dbReference type="EMBL" id="CP106735">
    <property type="protein sequence ID" value="UXX78351.1"/>
    <property type="molecule type" value="Genomic_DNA"/>
</dbReference>
<keyword evidence="8" id="KW-1185">Reference proteome</keyword>
<dbReference type="InterPro" id="IPR043149">
    <property type="entry name" value="TagF_N"/>
</dbReference>
<organism evidence="7 8">
    <name type="scientific">Reichenbachiella carrageenanivorans</name>
    <dbReference type="NCBI Taxonomy" id="2979869"/>
    <lineage>
        <taxon>Bacteria</taxon>
        <taxon>Pseudomonadati</taxon>
        <taxon>Bacteroidota</taxon>
        <taxon>Cytophagia</taxon>
        <taxon>Cytophagales</taxon>
        <taxon>Reichenbachiellaceae</taxon>
        <taxon>Reichenbachiella</taxon>
    </lineage>
</organism>
<dbReference type="PANTHER" id="PTHR37316">
    <property type="entry name" value="TEICHOIC ACID GLYCEROL-PHOSPHATE PRIMASE"/>
    <property type="match status" value="1"/>
</dbReference>
<dbReference type="Pfam" id="PF04464">
    <property type="entry name" value="Glyphos_transf"/>
    <property type="match status" value="1"/>
</dbReference>
<evidence type="ECO:0000313" key="8">
    <source>
        <dbReference type="Proteomes" id="UP001062165"/>
    </source>
</evidence>
<accession>A0ABY6CWQ9</accession>
<dbReference type="SUPFAM" id="SSF53756">
    <property type="entry name" value="UDP-Glycosyltransferase/glycogen phosphorylase"/>
    <property type="match status" value="1"/>
</dbReference>
<evidence type="ECO:0000313" key="7">
    <source>
        <dbReference type="EMBL" id="UXX78351.1"/>
    </source>
</evidence>
<dbReference type="InterPro" id="IPR051612">
    <property type="entry name" value="Teichoic_Acid_Biosynth"/>
</dbReference>
<proteinExistence type="inferred from homology"/>
<protein>
    <submittedName>
        <fullName evidence="7">CDP-glycerol glycerophosphotransferase family protein</fullName>
    </submittedName>
</protein>
<dbReference type="RefSeq" id="WP_263050097.1">
    <property type="nucleotide sequence ID" value="NZ_CP106735.1"/>
</dbReference>
<dbReference type="Gene3D" id="3.40.50.12580">
    <property type="match status" value="1"/>
</dbReference>
<dbReference type="InterPro" id="IPR007554">
    <property type="entry name" value="Glycerophosphate_synth"/>
</dbReference>
<dbReference type="InterPro" id="IPR043148">
    <property type="entry name" value="TagF_C"/>
</dbReference>
<keyword evidence="4" id="KW-0808">Transferase</keyword>
<dbReference type="PANTHER" id="PTHR37316:SF3">
    <property type="entry name" value="TEICHOIC ACID GLYCEROL-PHOSPHATE TRANSFERASE"/>
    <property type="match status" value="1"/>
</dbReference>
<evidence type="ECO:0000256" key="2">
    <source>
        <dbReference type="ARBA" id="ARBA00010488"/>
    </source>
</evidence>
<comment type="subcellular location">
    <subcellularLocation>
        <location evidence="1">Cell membrane</location>
        <topology evidence="1">Peripheral membrane protein</topology>
    </subcellularLocation>
</comment>
<evidence type="ECO:0000256" key="3">
    <source>
        <dbReference type="ARBA" id="ARBA00022475"/>
    </source>
</evidence>
<gene>
    <name evidence="7" type="ORF">N7E81_13390</name>
</gene>
<dbReference type="Gene3D" id="3.40.50.11820">
    <property type="match status" value="1"/>
</dbReference>
<evidence type="ECO:0000256" key="1">
    <source>
        <dbReference type="ARBA" id="ARBA00004202"/>
    </source>
</evidence>
<reference evidence="7" key="1">
    <citation type="submission" date="2022-10" db="EMBL/GenBank/DDBJ databases">
        <title>Comparative genomics and taxonomic characterization of three novel marine species of genus Reichenbachiella exhibiting antioxidant and polysaccharide degradation activities.</title>
        <authorList>
            <person name="Muhammad N."/>
            <person name="Lee Y.-J."/>
            <person name="Ko J."/>
            <person name="Kim S.-G."/>
        </authorList>
    </citation>
    <scope>NUCLEOTIDE SEQUENCE</scope>
    <source>
        <strain evidence="7">Wsw4-B4</strain>
    </source>
</reference>
<evidence type="ECO:0000256" key="4">
    <source>
        <dbReference type="ARBA" id="ARBA00022679"/>
    </source>
</evidence>
<name>A0ABY6CWQ9_9BACT</name>